<dbReference type="AlphaFoldDB" id="A0A9D3VPJ4"/>
<comment type="caution">
    <text evidence="1">The sequence shown here is derived from an EMBL/GenBank/DDBJ whole genome shotgun (WGS) entry which is preliminary data.</text>
</comment>
<name>A0A9D3VPJ4_9ROSI</name>
<dbReference type="OrthoDB" id="1113909at2759"/>
<organism evidence="1 2">
    <name type="scientific">Gossypium stocksii</name>
    <dbReference type="NCBI Taxonomy" id="47602"/>
    <lineage>
        <taxon>Eukaryota</taxon>
        <taxon>Viridiplantae</taxon>
        <taxon>Streptophyta</taxon>
        <taxon>Embryophyta</taxon>
        <taxon>Tracheophyta</taxon>
        <taxon>Spermatophyta</taxon>
        <taxon>Magnoliopsida</taxon>
        <taxon>eudicotyledons</taxon>
        <taxon>Gunneridae</taxon>
        <taxon>Pentapetalae</taxon>
        <taxon>rosids</taxon>
        <taxon>malvids</taxon>
        <taxon>Malvales</taxon>
        <taxon>Malvaceae</taxon>
        <taxon>Malvoideae</taxon>
        <taxon>Gossypium</taxon>
    </lineage>
</organism>
<proteinExistence type="predicted"/>
<gene>
    <name evidence="1" type="ORF">J1N35_018666</name>
</gene>
<evidence type="ECO:0000313" key="2">
    <source>
        <dbReference type="Proteomes" id="UP000828251"/>
    </source>
</evidence>
<dbReference type="EMBL" id="JAIQCV010000006">
    <property type="protein sequence ID" value="KAH1091409.1"/>
    <property type="molecule type" value="Genomic_DNA"/>
</dbReference>
<reference evidence="1 2" key="1">
    <citation type="journal article" date="2021" name="Plant Biotechnol. J.">
        <title>Multi-omics assisted identification of the key and species-specific regulatory components of drought-tolerant mechanisms in Gossypium stocksii.</title>
        <authorList>
            <person name="Yu D."/>
            <person name="Ke L."/>
            <person name="Zhang D."/>
            <person name="Wu Y."/>
            <person name="Sun Y."/>
            <person name="Mei J."/>
            <person name="Sun J."/>
            <person name="Sun Y."/>
        </authorList>
    </citation>
    <scope>NUCLEOTIDE SEQUENCE [LARGE SCALE GENOMIC DNA]</scope>
    <source>
        <strain evidence="2">cv. E1</strain>
        <tissue evidence="1">Leaf</tissue>
    </source>
</reference>
<dbReference type="Proteomes" id="UP000828251">
    <property type="component" value="Unassembled WGS sequence"/>
</dbReference>
<protein>
    <submittedName>
        <fullName evidence="1">Uncharacterized protein</fullName>
    </submittedName>
</protein>
<sequence>MEVEKILDLRPSIRLHKHELVLCQEIKEILKHEELLWFQKSKLKWFTCDDRNTSYFHGCVMAKRKWNKIEELKFESNEWCFDGDALKQQEAIHSMKGFKGRKYGMTLKIDLDKV</sequence>
<evidence type="ECO:0000313" key="1">
    <source>
        <dbReference type="EMBL" id="KAH1091409.1"/>
    </source>
</evidence>
<accession>A0A9D3VPJ4</accession>
<keyword evidence="2" id="KW-1185">Reference proteome</keyword>